<feature type="signal peptide" evidence="2">
    <location>
        <begin position="1"/>
        <end position="19"/>
    </location>
</feature>
<evidence type="ECO:0000256" key="1">
    <source>
        <dbReference type="SAM" id="MobiDB-lite"/>
    </source>
</evidence>
<organism evidence="3 4">
    <name type="scientific">Athelia psychrophila</name>
    <dbReference type="NCBI Taxonomy" id="1759441"/>
    <lineage>
        <taxon>Eukaryota</taxon>
        <taxon>Fungi</taxon>
        <taxon>Dikarya</taxon>
        <taxon>Basidiomycota</taxon>
        <taxon>Agaricomycotina</taxon>
        <taxon>Agaricomycetes</taxon>
        <taxon>Agaricomycetidae</taxon>
        <taxon>Atheliales</taxon>
        <taxon>Atheliaceae</taxon>
        <taxon>Athelia</taxon>
    </lineage>
</organism>
<evidence type="ECO:0000313" key="4">
    <source>
        <dbReference type="Proteomes" id="UP000076532"/>
    </source>
</evidence>
<proteinExistence type="predicted"/>
<keyword evidence="2" id="KW-0732">Signal</keyword>
<evidence type="ECO:0000313" key="3">
    <source>
        <dbReference type="EMBL" id="KZP24975.1"/>
    </source>
</evidence>
<feature type="chain" id="PRO_5007877785" description="Carbohydrate-binding module family 13 protein" evidence="2">
    <location>
        <begin position="20"/>
        <end position="340"/>
    </location>
</feature>
<dbReference type="STRING" id="436010.A0A166NG98"/>
<dbReference type="EMBL" id="KV417523">
    <property type="protein sequence ID" value="KZP24975.1"/>
    <property type="molecule type" value="Genomic_DNA"/>
</dbReference>
<evidence type="ECO:0008006" key="5">
    <source>
        <dbReference type="Google" id="ProtNLM"/>
    </source>
</evidence>
<accession>A0A166NG98</accession>
<feature type="region of interest" description="Disordered" evidence="1">
    <location>
        <begin position="279"/>
        <end position="310"/>
    </location>
</feature>
<protein>
    <recommendedName>
        <fullName evidence="5">Carbohydrate-binding module family 13 protein</fullName>
    </recommendedName>
</protein>
<sequence>MPSMNSVLVALSLGFAAHAQHYTATYLPSNAPTHSEKGQYGTNKCGTAANQTSNCQNAYLNSLDDFCLFAPPTPGKNSEIGDSEQIEVSWCMQDGYGTRLIPDGSITGITFIQTPDFVQVTGVGDLTSMNIPKGDEGGELDPHGATGLGNPIGGLVFSKAFGKLEQIHEWTNFMAADEFCFRACKPGPKAPQWCEHVYDEQGCDWNMPGNYETGTFEHCVADSGQPMGVYGASTYHQGGGPTPPPHPAPSSSSCVKTATIGNGAIISASSIISISVSGSTPTPTSASASTATSPSGSTASSTSVSGGSSSGASSTFSLPGLVATTGTLIVGAMLGAVMIL</sequence>
<dbReference type="AlphaFoldDB" id="A0A166NG98"/>
<feature type="region of interest" description="Disordered" evidence="1">
    <location>
        <begin position="230"/>
        <end position="255"/>
    </location>
</feature>
<reference evidence="3 4" key="1">
    <citation type="journal article" date="2016" name="Mol. Biol. Evol.">
        <title>Comparative Genomics of Early-Diverging Mushroom-Forming Fungi Provides Insights into the Origins of Lignocellulose Decay Capabilities.</title>
        <authorList>
            <person name="Nagy L.G."/>
            <person name="Riley R."/>
            <person name="Tritt A."/>
            <person name="Adam C."/>
            <person name="Daum C."/>
            <person name="Floudas D."/>
            <person name="Sun H."/>
            <person name="Yadav J.S."/>
            <person name="Pangilinan J."/>
            <person name="Larsson K.H."/>
            <person name="Matsuura K."/>
            <person name="Barry K."/>
            <person name="Labutti K."/>
            <person name="Kuo R."/>
            <person name="Ohm R.A."/>
            <person name="Bhattacharya S.S."/>
            <person name="Shirouzu T."/>
            <person name="Yoshinaga Y."/>
            <person name="Martin F.M."/>
            <person name="Grigoriev I.V."/>
            <person name="Hibbett D.S."/>
        </authorList>
    </citation>
    <scope>NUCLEOTIDE SEQUENCE [LARGE SCALE GENOMIC DNA]</scope>
    <source>
        <strain evidence="3 4">CBS 109695</strain>
    </source>
</reference>
<dbReference type="Proteomes" id="UP000076532">
    <property type="component" value="Unassembled WGS sequence"/>
</dbReference>
<keyword evidence="4" id="KW-1185">Reference proteome</keyword>
<name>A0A166NG98_9AGAM</name>
<dbReference type="OrthoDB" id="2564904at2759"/>
<gene>
    <name evidence="3" type="ORF">FIBSPDRAFT_856339</name>
</gene>
<evidence type="ECO:0000256" key="2">
    <source>
        <dbReference type="SAM" id="SignalP"/>
    </source>
</evidence>